<feature type="domain" description="Ubiquitin-like" evidence="2">
    <location>
        <begin position="1"/>
        <end position="71"/>
    </location>
</feature>
<dbReference type="SUPFAM" id="SSF54236">
    <property type="entry name" value="Ubiquitin-like"/>
    <property type="match status" value="2"/>
</dbReference>
<dbReference type="InterPro" id="IPR039773">
    <property type="entry name" value="BAG_chaperone_regulator"/>
</dbReference>
<sequence>MLTVVQGKEKHNLTLDDRTRVSDVKAQLEPITGVPAKGQRLLVKGKERDDSVVLSSIGVKAGSKVMLLFTKEYQARAFSRPAVSNKDSTDTEGSGGPLAEQHTIPVIVEITVGGEGESPYAVLMIKSGSKEHAGRYHVKCMNGNVTIRDVKEAVGRTTSVKPQYMRLLAKGRQVPDESTIEEVAGPQSTLEMLMLFKYGYHMQVEGSVWLKQRQDEMSSLKAKLERMENSLNHRGGDLAEFLMQLTKVGEVVGSYLESVDHVTVNESLLPEMKRLKEDLLAADEKVKELNSRVPLI</sequence>
<dbReference type="AlphaFoldDB" id="A0A7J6LSY8"/>
<dbReference type="InterPro" id="IPR029071">
    <property type="entry name" value="Ubiquitin-like_domsf"/>
</dbReference>
<comment type="caution">
    <text evidence="3">The sequence shown here is derived from an EMBL/GenBank/DDBJ whole genome shotgun (WGS) entry which is preliminary data.</text>
</comment>
<dbReference type="Pfam" id="PF00240">
    <property type="entry name" value="ubiquitin"/>
    <property type="match status" value="1"/>
</dbReference>
<dbReference type="SMART" id="SM00213">
    <property type="entry name" value="UBQ"/>
    <property type="match status" value="2"/>
</dbReference>
<dbReference type="PROSITE" id="PS50053">
    <property type="entry name" value="UBIQUITIN_2"/>
    <property type="match status" value="2"/>
</dbReference>
<dbReference type="InterPro" id="IPR000626">
    <property type="entry name" value="Ubiquitin-like_dom"/>
</dbReference>
<organism evidence="3 4">
    <name type="scientific">Perkinsus olseni</name>
    <name type="common">Perkinsus atlanticus</name>
    <dbReference type="NCBI Taxonomy" id="32597"/>
    <lineage>
        <taxon>Eukaryota</taxon>
        <taxon>Sar</taxon>
        <taxon>Alveolata</taxon>
        <taxon>Perkinsozoa</taxon>
        <taxon>Perkinsea</taxon>
        <taxon>Perkinsida</taxon>
        <taxon>Perkinsidae</taxon>
        <taxon>Perkinsus</taxon>
    </lineage>
</organism>
<dbReference type="OrthoDB" id="333239at2759"/>
<dbReference type="GO" id="GO:0000774">
    <property type="term" value="F:adenyl-nucleotide exchange factor activity"/>
    <property type="evidence" value="ECO:0007669"/>
    <property type="project" value="TreeGrafter"/>
</dbReference>
<dbReference type="Gene3D" id="3.10.20.90">
    <property type="entry name" value="Phosphatidylinositol 3-kinase Catalytic Subunit, Chain A, domain 1"/>
    <property type="match status" value="2"/>
</dbReference>
<dbReference type="GO" id="GO:0051087">
    <property type="term" value="F:protein-folding chaperone binding"/>
    <property type="evidence" value="ECO:0007669"/>
    <property type="project" value="InterPro"/>
</dbReference>
<dbReference type="EMBL" id="JABAHT010000171">
    <property type="protein sequence ID" value="KAF4662353.1"/>
    <property type="molecule type" value="Genomic_DNA"/>
</dbReference>
<feature type="region of interest" description="Disordered" evidence="1">
    <location>
        <begin position="80"/>
        <end position="100"/>
    </location>
</feature>
<accession>A0A7J6LSY8</accession>
<dbReference type="GO" id="GO:0050821">
    <property type="term" value="P:protein stabilization"/>
    <property type="evidence" value="ECO:0007669"/>
    <property type="project" value="TreeGrafter"/>
</dbReference>
<protein>
    <recommendedName>
        <fullName evidence="2">Ubiquitin-like domain-containing protein</fullName>
    </recommendedName>
</protein>
<evidence type="ECO:0000256" key="1">
    <source>
        <dbReference type="SAM" id="MobiDB-lite"/>
    </source>
</evidence>
<feature type="domain" description="Ubiquitin-like" evidence="2">
    <location>
        <begin position="146"/>
        <end position="182"/>
    </location>
</feature>
<dbReference type="PANTHER" id="PTHR12329">
    <property type="entry name" value="BCL2-ASSOCIATED ATHANOGENE"/>
    <property type="match status" value="1"/>
</dbReference>
<name>A0A7J6LSY8_PEROL</name>
<evidence type="ECO:0000313" key="3">
    <source>
        <dbReference type="EMBL" id="KAF4662353.1"/>
    </source>
</evidence>
<gene>
    <name evidence="3" type="ORF">FOZ61_002555</name>
</gene>
<dbReference type="GO" id="GO:0005737">
    <property type="term" value="C:cytoplasm"/>
    <property type="evidence" value="ECO:0007669"/>
    <property type="project" value="TreeGrafter"/>
</dbReference>
<dbReference type="PANTHER" id="PTHR12329:SF16">
    <property type="entry name" value="BAG FAMILY MOLECULAR CHAPERONE REGULATOR 1"/>
    <property type="match status" value="1"/>
</dbReference>
<evidence type="ECO:0000313" key="4">
    <source>
        <dbReference type="Proteomes" id="UP000570595"/>
    </source>
</evidence>
<dbReference type="Proteomes" id="UP000570595">
    <property type="component" value="Unassembled WGS sequence"/>
</dbReference>
<evidence type="ECO:0000259" key="2">
    <source>
        <dbReference type="PROSITE" id="PS50053"/>
    </source>
</evidence>
<proteinExistence type="predicted"/>
<reference evidence="3 4" key="1">
    <citation type="submission" date="2020-04" db="EMBL/GenBank/DDBJ databases">
        <title>Perkinsus olseni comparative genomics.</title>
        <authorList>
            <person name="Bogema D.R."/>
        </authorList>
    </citation>
    <scope>NUCLEOTIDE SEQUENCE [LARGE SCALE GENOMIC DNA]</scope>
    <source>
        <strain evidence="3">ATCC PRA-179</strain>
    </source>
</reference>